<dbReference type="InterPro" id="IPR039564">
    <property type="entry name" value="Peptidase_C39-like"/>
</dbReference>
<reference evidence="3" key="1">
    <citation type="journal article" date="2009" name="Environ. Microbiol.">
        <title>Contribution of mobile genetic elements to Desulfovibrio vulgaris genome plasticity.</title>
        <authorList>
            <person name="Walker C.B."/>
            <person name="Stolyar S."/>
            <person name="Chivian D."/>
            <person name="Pinel N."/>
            <person name="Gabster J.A."/>
            <person name="Dehal P.S."/>
            <person name="He Z."/>
            <person name="Yang Z.K."/>
            <person name="Yen H.C."/>
            <person name="Zhou J."/>
            <person name="Wall J.D."/>
            <person name="Hazen T.C."/>
            <person name="Arkin A.P."/>
            <person name="Stahl D.A."/>
        </authorList>
    </citation>
    <scope>NUCLEOTIDE SEQUENCE [LARGE SCALE GENOMIC DNA]</scope>
    <source>
        <strain evidence="3">DP4</strain>
    </source>
</reference>
<dbReference type="HOGENOM" id="CLU_108021_0_0_7"/>
<feature type="domain" description="Peptidase C39" evidence="1">
    <location>
        <begin position="51"/>
        <end position="182"/>
    </location>
</feature>
<dbReference type="InterPro" id="IPR039563">
    <property type="entry name" value="Peptidase_C39_single_dom"/>
</dbReference>
<evidence type="ECO:0000313" key="3">
    <source>
        <dbReference type="Proteomes" id="UP000009173"/>
    </source>
</evidence>
<dbReference type="EMBL" id="CP000527">
    <property type="protein sequence ID" value="ABM27660.1"/>
    <property type="molecule type" value="Genomic_DNA"/>
</dbReference>
<dbReference type="Gene3D" id="3.90.70.10">
    <property type="entry name" value="Cysteine proteinases"/>
    <property type="match status" value="1"/>
</dbReference>
<sequence length="188" mass="20398">MTTHTLHGLRALISGLLCCLLATGCMPGPRLPAPDLHRPATSHLIEGLPFHPQETYQCGPASLAGVMNHLGYEVAPDTIADAIFRKDLHGTLSLDLALYPRTVGLKSRFYEGSVADLMAAVDADIPLVVMVDNGVGPVSSYHFMVVAGYAPDAVIVNSGRTRGQRLPWSDFIPTWDRAGRWTLRVERP</sequence>
<dbReference type="GO" id="GO:0005524">
    <property type="term" value="F:ATP binding"/>
    <property type="evidence" value="ECO:0007669"/>
    <property type="project" value="InterPro"/>
</dbReference>
<dbReference type="CDD" id="cd02549">
    <property type="entry name" value="Peptidase_C39A"/>
    <property type="match status" value="1"/>
</dbReference>
<dbReference type="RefSeq" id="WP_010939882.1">
    <property type="nucleotide sequence ID" value="NC_008751.1"/>
</dbReference>
<accession>A0A0H3A5C0</accession>
<evidence type="ECO:0000259" key="1">
    <source>
        <dbReference type="PROSITE" id="PS50990"/>
    </source>
</evidence>
<dbReference type="Proteomes" id="UP000009173">
    <property type="component" value="Chromosome"/>
</dbReference>
<dbReference type="GO" id="GO:0008233">
    <property type="term" value="F:peptidase activity"/>
    <property type="evidence" value="ECO:0007669"/>
    <property type="project" value="InterPro"/>
</dbReference>
<dbReference type="SMR" id="A0A0H3A5C0"/>
<protein>
    <recommendedName>
        <fullName evidence="1">Peptidase C39 domain-containing protein</fullName>
    </recommendedName>
</protein>
<dbReference type="AlphaFoldDB" id="A0A0H3A5C0"/>
<dbReference type="GO" id="GO:0006508">
    <property type="term" value="P:proteolysis"/>
    <property type="evidence" value="ECO:0007669"/>
    <property type="project" value="InterPro"/>
</dbReference>
<dbReference type="Pfam" id="PF13529">
    <property type="entry name" value="Peptidase_C39_2"/>
    <property type="match status" value="1"/>
</dbReference>
<name>A0A0H3A5C0_NITV4</name>
<gene>
    <name evidence="2" type="ordered locus">Dvul_0637</name>
</gene>
<dbReference type="PROSITE" id="PS50990">
    <property type="entry name" value="PEPTIDASE_C39"/>
    <property type="match status" value="1"/>
</dbReference>
<dbReference type="KEGG" id="dvl:Dvul_0637"/>
<dbReference type="GO" id="GO:0016020">
    <property type="term" value="C:membrane"/>
    <property type="evidence" value="ECO:0007669"/>
    <property type="project" value="InterPro"/>
</dbReference>
<evidence type="ECO:0000313" key="2">
    <source>
        <dbReference type="EMBL" id="ABM27660.1"/>
    </source>
</evidence>
<proteinExistence type="predicted"/>
<organism evidence="2 3">
    <name type="scientific">Nitratidesulfovibrio vulgaris (strain DP4)</name>
    <name type="common">Desulfovibrio vulgaris</name>
    <dbReference type="NCBI Taxonomy" id="391774"/>
    <lineage>
        <taxon>Bacteria</taxon>
        <taxon>Pseudomonadati</taxon>
        <taxon>Thermodesulfobacteriota</taxon>
        <taxon>Desulfovibrionia</taxon>
        <taxon>Desulfovibrionales</taxon>
        <taxon>Desulfovibrionaceae</taxon>
        <taxon>Nitratidesulfovibrio</taxon>
    </lineage>
</organism>
<dbReference type="InterPro" id="IPR005074">
    <property type="entry name" value="Peptidase_C39"/>
</dbReference>